<feature type="domain" description="EamA" evidence="2">
    <location>
        <begin position="23"/>
        <end position="156"/>
    </location>
</feature>
<keyword evidence="1" id="KW-0472">Membrane</keyword>
<evidence type="ECO:0000259" key="2">
    <source>
        <dbReference type="Pfam" id="PF00892"/>
    </source>
</evidence>
<evidence type="ECO:0000256" key="1">
    <source>
        <dbReference type="SAM" id="Phobius"/>
    </source>
</evidence>
<dbReference type="PANTHER" id="PTHR22911">
    <property type="entry name" value="ACYL-MALONYL CONDENSING ENZYME-RELATED"/>
    <property type="match status" value="1"/>
</dbReference>
<name>A0A3B0UEA9_9ZZZZ</name>
<sequence>MGFLARLRLNLNEIRPREDRRLLGISMFLGALVAFTGIDSSAKWILNDGFSVGQAVFMRYGVHLALIVGFLLPLLGKNLVRTKRPGLEVLRALMLLTSTGMNFAAVQYLSLSVTSAIFFMLPIILCAFSVPLLGEKVGWRRWAAIGVGFIGVLIIIRPGSATFQWATLLSLGATVALAFYNILSRKLAGVDSLYTQQFYVALAATIFVMPFAIGPFATQPWVFPTSSWSWVALFGMGMFGAVGHWLLTEAHRYAGASTLAPFVYGVIIPMTLSSWLIFGQLPDVWIWVGAPIVLGSGLYIWVRERNRA</sequence>
<dbReference type="SUPFAM" id="SSF103481">
    <property type="entry name" value="Multidrug resistance efflux transporter EmrE"/>
    <property type="match status" value="2"/>
</dbReference>
<feature type="transmembrane region" description="Helical" evidence="1">
    <location>
        <begin position="58"/>
        <end position="80"/>
    </location>
</feature>
<feature type="transmembrane region" description="Helical" evidence="1">
    <location>
        <begin position="141"/>
        <end position="159"/>
    </location>
</feature>
<dbReference type="EMBL" id="UOEQ01000567">
    <property type="protein sequence ID" value="VAW24922.1"/>
    <property type="molecule type" value="Genomic_DNA"/>
</dbReference>
<feature type="transmembrane region" description="Helical" evidence="1">
    <location>
        <begin position="165"/>
        <end position="183"/>
    </location>
</feature>
<feature type="transmembrane region" description="Helical" evidence="1">
    <location>
        <begin position="92"/>
        <end position="110"/>
    </location>
</feature>
<feature type="domain" description="EamA" evidence="2">
    <location>
        <begin position="165"/>
        <end position="296"/>
    </location>
</feature>
<evidence type="ECO:0000313" key="3">
    <source>
        <dbReference type="EMBL" id="VAW24922.1"/>
    </source>
</evidence>
<proteinExistence type="predicted"/>
<keyword evidence="1" id="KW-0812">Transmembrane</keyword>
<reference evidence="3" key="1">
    <citation type="submission" date="2018-06" db="EMBL/GenBank/DDBJ databases">
        <authorList>
            <person name="Zhirakovskaya E."/>
        </authorList>
    </citation>
    <scope>NUCLEOTIDE SEQUENCE</scope>
</reference>
<dbReference type="AlphaFoldDB" id="A0A3B0UEA9"/>
<protein>
    <submittedName>
        <fullName evidence="3">Membrane protein</fullName>
    </submittedName>
</protein>
<dbReference type="Pfam" id="PF00892">
    <property type="entry name" value="EamA"/>
    <property type="match status" value="2"/>
</dbReference>
<feature type="transmembrane region" description="Helical" evidence="1">
    <location>
        <begin position="284"/>
        <end position="302"/>
    </location>
</feature>
<accession>A0A3B0UEA9</accession>
<feature type="transmembrane region" description="Helical" evidence="1">
    <location>
        <begin position="259"/>
        <end position="278"/>
    </location>
</feature>
<dbReference type="PANTHER" id="PTHR22911:SF103">
    <property type="entry name" value="BLR2811 PROTEIN"/>
    <property type="match status" value="1"/>
</dbReference>
<organism evidence="3">
    <name type="scientific">hydrothermal vent metagenome</name>
    <dbReference type="NCBI Taxonomy" id="652676"/>
    <lineage>
        <taxon>unclassified sequences</taxon>
        <taxon>metagenomes</taxon>
        <taxon>ecological metagenomes</taxon>
    </lineage>
</organism>
<feature type="transmembrane region" description="Helical" evidence="1">
    <location>
        <begin position="198"/>
        <end position="216"/>
    </location>
</feature>
<feature type="transmembrane region" description="Helical" evidence="1">
    <location>
        <begin position="116"/>
        <end position="134"/>
    </location>
</feature>
<dbReference type="InterPro" id="IPR037185">
    <property type="entry name" value="EmrE-like"/>
</dbReference>
<dbReference type="InterPro" id="IPR000620">
    <property type="entry name" value="EamA_dom"/>
</dbReference>
<feature type="transmembrane region" description="Helical" evidence="1">
    <location>
        <begin position="228"/>
        <end position="247"/>
    </location>
</feature>
<keyword evidence="1" id="KW-1133">Transmembrane helix</keyword>
<dbReference type="GO" id="GO:0016020">
    <property type="term" value="C:membrane"/>
    <property type="evidence" value="ECO:0007669"/>
    <property type="project" value="InterPro"/>
</dbReference>
<gene>
    <name evidence="3" type="ORF">MNBD_ALPHA11-157</name>
</gene>
<feature type="transmembrane region" description="Helical" evidence="1">
    <location>
        <begin position="21"/>
        <end position="38"/>
    </location>
</feature>